<dbReference type="RefSeq" id="WP_057647800.1">
    <property type="nucleotide sequence ID" value="NZ_LLXU01000098.1"/>
</dbReference>
<proteinExistence type="predicted"/>
<reference evidence="1 2" key="1">
    <citation type="submission" date="2015-10" db="EMBL/GenBank/DDBJ databases">
        <title>Genome sequencing and analysis of members of genus Stenotrophomonas.</title>
        <authorList>
            <person name="Patil P.P."/>
            <person name="Midha S."/>
            <person name="Patil P.B."/>
        </authorList>
    </citation>
    <scope>NUCLEOTIDE SEQUENCE [LARGE SCALE GENOMIC DNA]</scope>
    <source>
        <strain evidence="1 2">JCM 16536</strain>
    </source>
</reference>
<gene>
    <name evidence="1" type="ORF">ARC20_01450</name>
</gene>
<keyword evidence="2" id="KW-1185">Reference proteome</keyword>
<protein>
    <submittedName>
        <fullName evidence="1">Uncharacterized protein</fullName>
    </submittedName>
</protein>
<dbReference type="Proteomes" id="UP000051802">
    <property type="component" value="Unassembled WGS sequence"/>
</dbReference>
<name>A0A0R0AIK6_9GAMM</name>
<dbReference type="AlphaFoldDB" id="A0A0R0AIK6"/>
<evidence type="ECO:0000313" key="1">
    <source>
        <dbReference type="EMBL" id="KRG40435.1"/>
    </source>
</evidence>
<dbReference type="OrthoDB" id="6003124at2"/>
<accession>A0A0R0AIK6</accession>
<evidence type="ECO:0000313" key="2">
    <source>
        <dbReference type="Proteomes" id="UP000051802"/>
    </source>
</evidence>
<comment type="caution">
    <text evidence="1">The sequence shown here is derived from an EMBL/GenBank/DDBJ whole genome shotgun (WGS) entry which is preliminary data.</text>
</comment>
<sequence>MFDDRVQQVEVALEPLAEADKAALWDWACREMLHETQAGMHQLSCVAGIAETVADAWRAPVDVIEPSRPYMDRSAFADRRLPAVLDALDGTGDIADRAQFWRLRYAALISATLQGMLALAGKHRLVVRSPGE</sequence>
<organism evidence="1 2">
    <name type="scientific">Stenotrophomonas panacihumi</name>
    <dbReference type="NCBI Taxonomy" id="676599"/>
    <lineage>
        <taxon>Bacteria</taxon>
        <taxon>Pseudomonadati</taxon>
        <taxon>Pseudomonadota</taxon>
        <taxon>Gammaproteobacteria</taxon>
        <taxon>Lysobacterales</taxon>
        <taxon>Lysobacteraceae</taxon>
        <taxon>Stenotrophomonas</taxon>
    </lineage>
</organism>
<dbReference type="EMBL" id="LLXU01000098">
    <property type="protein sequence ID" value="KRG40435.1"/>
    <property type="molecule type" value="Genomic_DNA"/>
</dbReference>